<keyword evidence="2" id="KW-1185">Reference proteome</keyword>
<proteinExistence type="predicted"/>
<name>A0A9N9UPB6_9HYPO</name>
<reference evidence="2" key="1">
    <citation type="submission" date="2019-06" db="EMBL/GenBank/DDBJ databases">
        <authorList>
            <person name="Broberg M."/>
        </authorList>
    </citation>
    <scope>NUCLEOTIDE SEQUENCE [LARGE SCALE GENOMIC DNA]</scope>
</reference>
<accession>A0A9N9UPB6</accession>
<dbReference type="AlphaFoldDB" id="A0A9N9UPB6"/>
<dbReference type="EMBL" id="CABFNO020001546">
    <property type="protein sequence ID" value="CAG9998288.1"/>
    <property type="molecule type" value="Genomic_DNA"/>
</dbReference>
<organism evidence="1 2">
    <name type="scientific">Clonostachys byssicola</name>
    <dbReference type="NCBI Taxonomy" id="160290"/>
    <lineage>
        <taxon>Eukaryota</taxon>
        <taxon>Fungi</taxon>
        <taxon>Dikarya</taxon>
        <taxon>Ascomycota</taxon>
        <taxon>Pezizomycotina</taxon>
        <taxon>Sordariomycetes</taxon>
        <taxon>Hypocreomycetidae</taxon>
        <taxon>Hypocreales</taxon>
        <taxon>Bionectriaceae</taxon>
        <taxon>Clonostachys</taxon>
    </lineage>
</organism>
<dbReference type="Proteomes" id="UP000754883">
    <property type="component" value="Unassembled WGS sequence"/>
</dbReference>
<reference evidence="1 2" key="2">
    <citation type="submission" date="2021-10" db="EMBL/GenBank/DDBJ databases">
        <authorList>
            <person name="Piombo E."/>
        </authorList>
    </citation>
    <scope>NUCLEOTIDE SEQUENCE [LARGE SCALE GENOMIC DNA]</scope>
</reference>
<dbReference type="Gene3D" id="3.80.20.20">
    <property type="entry name" value="Receptor L-domain"/>
    <property type="match status" value="1"/>
</dbReference>
<dbReference type="OrthoDB" id="536881at2759"/>
<comment type="caution">
    <text evidence="1">The sequence shown here is derived from an EMBL/GenBank/DDBJ whole genome shotgun (WGS) entry which is preliminary data.</text>
</comment>
<protein>
    <submittedName>
        <fullName evidence="1">Uncharacterized protein</fullName>
    </submittedName>
</protein>
<sequence length="358" mass="40735">MLLLFAVAQVAASEINCNGNVTIQNGEDAKNVRENCKTIAGTLLLDIFETCNLDGLEEVQGDVVHDCPTKQLGLDYCMDASTTFTISSSTLRSINGSLRFYYYRGIEKLDFPKLNKVQDISLYTPYNLTHINFSNLEYFETFYLNTPSLIELQLDKFKEFTSRPYVNIENTGRLESLDKFFQNPVNPYNFYHWEASSTFVQLHLLTVRNLTFGWTLMPSLVIEAKSPLTLTLGGPETEEMEFEGTLEIGANVSAINRHENLKNLTVNSFDLSHNTLTDFDLSFLDQVASVVVYKNPQLRQLRLPSTAQSWKNLSLIIWYNDNLLLSPVKNGSEETIWHWPTGDMSSVRIRANITSDFL</sequence>
<evidence type="ECO:0000313" key="1">
    <source>
        <dbReference type="EMBL" id="CAG9998288.1"/>
    </source>
</evidence>
<gene>
    <name evidence="1" type="ORF">CBYS24578_00003584</name>
</gene>
<dbReference type="SUPFAM" id="SSF52058">
    <property type="entry name" value="L domain-like"/>
    <property type="match status" value="1"/>
</dbReference>
<evidence type="ECO:0000313" key="2">
    <source>
        <dbReference type="Proteomes" id="UP000754883"/>
    </source>
</evidence>
<dbReference type="InterPro" id="IPR036941">
    <property type="entry name" value="Rcpt_L-dom_sf"/>
</dbReference>